<proteinExistence type="predicted"/>
<accession>A0A7R7XWV2</accession>
<feature type="compositionally biased region" description="Basic and acidic residues" evidence="1">
    <location>
        <begin position="366"/>
        <end position="375"/>
    </location>
</feature>
<keyword evidence="3" id="KW-1185">Reference proteome</keyword>
<evidence type="ECO:0000313" key="2">
    <source>
        <dbReference type="EMBL" id="BCS29160.1"/>
    </source>
</evidence>
<dbReference type="RefSeq" id="XP_041561346.1">
    <property type="nucleotide sequence ID" value="XM_041695635.1"/>
</dbReference>
<dbReference type="GeneID" id="64979157"/>
<gene>
    <name evidence="2" type="ORF">APUU_70730S</name>
</gene>
<feature type="region of interest" description="Disordered" evidence="1">
    <location>
        <begin position="161"/>
        <end position="238"/>
    </location>
</feature>
<organism evidence="2 3">
    <name type="scientific">Aspergillus puulaauensis</name>
    <dbReference type="NCBI Taxonomy" id="1220207"/>
    <lineage>
        <taxon>Eukaryota</taxon>
        <taxon>Fungi</taxon>
        <taxon>Dikarya</taxon>
        <taxon>Ascomycota</taxon>
        <taxon>Pezizomycotina</taxon>
        <taxon>Eurotiomycetes</taxon>
        <taxon>Eurotiomycetidae</taxon>
        <taxon>Eurotiales</taxon>
        <taxon>Aspergillaceae</taxon>
        <taxon>Aspergillus</taxon>
    </lineage>
</organism>
<sequence>MFCQSASGDYRPMSFGQGGCNPNEAMEEFYGGINAHWPVMERVSITQAATEHTLSAKTYTNNPWFHHAQSPYGPVTHPYNASAYQNPAILTPISLPDSSYAHAHTRTSPVLSNHSQQQEYQYPVSDSAIAHHGLGITTPFPSELTRDASFGLGIAPTSYTSLREETISPQPSLPRRRQRRDSRQPAPHNPPVQILPNPHGVQLLEQQRRQSYGDPNTQRPRAPGRGRRDPQAEEEDAFVEGLREQNLSWRTIRDMFRERYNKDATEARLQMRQVRRRKERLARWDEHDVRMLLRARHYWEQEKYRLIAQKMAELGATTTFTAEQCEAQLDYIDAQEREREEREREEQDNAQQSHTTEPRRKRRRTETKETGEKAPQKKTPRGKKKTKTGT</sequence>
<reference evidence="2" key="1">
    <citation type="submission" date="2021-01" db="EMBL/GenBank/DDBJ databases">
        <authorList>
            <consortium name="Aspergillus puulaauensis MK2 genome sequencing consortium"/>
            <person name="Kazuki M."/>
            <person name="Futagami T."/>
        </authorList>
    </citation>
    <scope>NUCLEOTIDE SEQUENCE</scope>
    <source>
        <strain evidence="2">MK2</strain>
    </source>
</reference>
<evidence type="ECO:0008006" key="4">
    <source>
        <dbReference type="Google" id="ProtNLM"/>
    </source>
</evidence>
<reference evidence="2" key="2">
    <citation type="submission" date="2021-02" db="EMBL/GenBank/DDBJ databases">
        <title>Aspergillus puulaauensis MK2 genome sequence.</title>
        <authorList>
            <person name="Futagami T."/>
            <person name="Mori K."/>
            <person name="Kadooka C."/>
            <person name="Tanaka T."/>
        </authorList>
    </citation>
    <scope>NUCLEOTIDE SEQUENCE</scope>
    <source>
        <strain evidence="2">MK2</strain>
    </source>
</reference>
<evidence type="ECO:0000256" key="1">
    <source>
        <dbReference type="SAM" id="MobiDB-lite"/>
    </source>
</evidence>
<feature type="compositionally biased region" description="Basic and acidic residues" evidence="1">
    <location>
        <begin position="336"/>
        <end position="347"/>
    </location>
</feature>
<dbReference type="Proteomes" id="UP000654913">
    <property type="component" value="Chromosome 7"/>
</dbReference>
<name>A0A7R7XWV2_9EURO</name>
<protein>
    <recommendedName>
        <fullName evidence="4">Myb-like domain-containing protein</fullName>
    </recommendedName>
</protein>
<dbReference type="OrthoDB" id="5421421at2759"/>
<feature type="region of interest" description="Disordered" evidence="1">
    <location>
        <begin position="336"/>
        <end position="390"/>
    </location>
</feature>
<dbReference type="KEGG" id="apuu:APUU_70730S"/>
<dbReference type="EMBL" id="AP024449">
    <property type="protein sequence ID" value="BCS29160.1"/>
    <property type="molecule type" value="Genomic_DNA"/>
</dbReference>
<dbReference type="AlphaFoldDB" id="A0A7R7XWV2"/>
<evidence type="ECO:0000313" key="3">
    <source>
        <dbReference type="Proteomes" id="UP000654913"/>
    </source>
</evidence>
<feature type="compositionally biased region" description="Basic residues" evidence="1">
    <location>
        <begin position="376"/>
        <end position="390"/>
    </location>
</feature>